<reference evidence="7 8" key="1">
    <citation type="submission" date="2020-08" db="EMBL/GenBank/DDBJ databases">
        <title>Aphidius gifuensis genome sequencing and assembly.</title>
        <authorList>
            <person name="Du Z."/>
        </authorList>
    </citation>
    <scope>NUCLEOTIDE SEQUENCE [LARGE SCALE GENOMIC DNA]</scope>
    <source>
        <strain evidence="7">YNYX2018</strain>
        <tissue evidence="7">Adults</tissue>
    </source>
</reference>
<keyword evidence="2" id="KW-1015">Disulfide bond</keyword>
<accession>A0A834XUC0</accession>
<keyword evidence="8" id="KW-1185">Reference proteome</keyword>
<dbReference type="Pfam" id="PF00431">
    <property type="entry name" value="CUB"/>
    <property type="match status" value="2"/>
</dbReference>
<feature type="domain" description="CUB" evidence="6">
    <location>
        <begin position="446"/>
        <end position="559"/>
    </location>
</feature>
<comment type="caution">
    <text evidence="3">Lacks conserved residue(s) required for the propagation of feature annotation.</text>
</comment>
<evidence type="ECO:0000256" key="5">
    <source>
        <dbReference type="SAM" id="SignalP"/>
    </source>
</evidence>
<organism evidence="7 8">
    <name type="scientific">Aphidius gifuensis</name>
    <name type="common">Parasitoid wasp</name>
    <dbReference type="NCBI Taxonomy" id="684658"/>
    <lineage>
        <taxon>Eukaryota</taxon>
        <taxon>Metazoa</taxon>
        <taxon>Ecdysozoa</taxon>
        <taxon>Arthropoda</taxon>
        <taxon>Hexapoda</taxon>
        <taxon>Insecta</taxon>
        <taxon>Pterygota</taxon>
        <taxon>Neoptera</taxon>
        <taxon>Endopterygota</taxon>
        <taxon>Hymenoptera</taxon>
        <taxon>Apocrita</taxon>
        <taxon>Ichneumonoidea</taxon>
        <taxon>Braconidae</taxon>
        <taxon>Aphidiinae</taxon>
        <taxon>Aphidius</taxon>
    </lineage>
</organism>
<dbReference type="CDD" id="cd00041">
    <property type="entry name" value="CUB"/>
    <property type="match status" value="2"/>
</dbReference>
<gene>
    <name evidence="7" type="ORF">HCN44_010238</name>
</gene>
<dbReference type="Proteomes" id="UP000639338">
    <property type="component" value="Unassembled WGS sequence"/>
</dbReference>
<dbReference type="InterPro" id="IPR000859">
    <property type="entry name" value="CUB_dom"/>
</dbReference>
<evidence type="ECO:0000313" key="8">
    <source>
        <dbReference type="Proteomes" id="UP000639338"/>
    </source>
</evidence>
<name>A0A834XUC0_APHGI</name>
<dbReference type="PROSITE" id="PS01180">
    <property type="entry name" value="CUB"/>
    <property type="match status" value="3"/>
</dbReference>
<comment type="caution">
    <text evidence="7">The sequence shown here is derived from an EMBL/GenBank/DDBJ whole genome shotgun (WGS) entry which is preliminary data.</text>
</comment>
<evidence type="ECO:0000256" key="4">
    <source>
        <dbReference type="SAM" id="MobiDB-lite"/>
    </source>
</evidence>
<dbReference type="SUPFAM" id="SSF49854">
    <property type="entry name" value="Spermadhesin, CUB domain"/>
    <property type="match status" value="3"/>
</dbReference>
<evidence type="ECO:0000256" key="1">
    <source>
        <dbReference type="ARBA" id="ARBA00022737"/>
    </source>
</evidence>
<feature type="domain" description="CUB" evidence="6">
    <location>
        <begin position="37"/>
        <end position="145"/>
    </location>
</feature>
<dbReference type="PANTHER" id="PTHR24251:SF30">
    <property type="entry name" value="MEMBRANE FRIZZLED-RELATED PROTEIN"/>
    <property type="match status" value="1"/>
</dbReference>
<keyword evidence="5" id="KW-0732">Signal</keyword>
<feature type="compositionally biased region" description="Low complexity" evidence="4">
    <location>
        <begin position="665"/>
        <end position="691"/>
    </location>
</feature>
<evidence type="ECO:0000259" key="6">
    <source>
        <dbReference type="PROSITE" id="PS01180"/>
    </source>
</evidence>
<sequence length="939" mass="103961">MLAKNFILSRIVLLTLIKCIFCFENLNISRLENLDNCGGEYSGYQYSILSPNYPNNYTSNRDCLYVLHGSPLAKCNQVFNLHFFEFQLKQSVDCKDDYLQIEDRYYFCGNVVGVKRFLGKNNTLIIRFHSGNESGKAFKILVTTLTCPSVPSVVPLVNESSINARDEEIINKNQKNENFSEENLTEYPMYPVYRPQNSFTNEDKIQLSHEQLPQKIESFNPPNNDFEILKNNNNDNGVTKNLTKPPKISAYFFVPPDSLEDKSTNSNNNIVFNNKNFTPKLSTEFLLPTKDTQVFNSIKKNQLSSVDNYQISSGKNEKLIIPSNNYGVPNVGTSEVFVNTRGIPDCDVKANIDTFIPVTKNVHDTSNVLNKYLSSIFPAEVYGVPGVQLPSSTQDLVINSNNIPSPNYGPSLSYPSGRCPGPINQIPSAIIPSSITPRINQFGQCCRSVYSSQQFTLASPGFPSLLHSANSYQCAYTIVPYSSYVCRLRLHFKFFNFGVDDQFCRYGHIEIDGRNYCGCKSGLTIVSNVANWQTKTISVRYFGYPRTKLSGFLIEIIQETCSYNGYPYLSRSKKHIINEEINYSENNSSSLLIRDKREFGYEYPKPNIPFENVGEQLFGGIGHIGFTSSSKCQSLSWVDWGLAAKEVYLRNARCFKEGENGGLPSGNNYPGLPGNGNGSPTYPGTGIIPGNNNPNYPGSGVYPSYPSSGNYPGNNLPGYPSSGYYPVNNYPGSGNNYPGSGNNYPGSGNIYPGSGNIYPGSGNNYPGSGNNYPGSGYFPDYPNTGIYPGNNFPSYPGSSGGFVPGNPNFPINGNGFLPSGGCTTIAVPEGLLSSPQFPNFYPNNANLCYRFSRSPDTCKLQLSILDFDVESSPGCYKDYLMIGNQNTRYCGRTLAGSKTLLDFPRNNYIDIRFISDSYGAGRGFNIGFIQVSCPLVVNR</sequence>
<dbReference type="InterPro" id="IPR035914">
    <property type="entry name" value="Sperma_CUB_dom_sf"/>
</dbReference>
<evidence type="ECO:0000256" key="3">
    <source>
        <dbReference type="PROSITE-ProRule" id="PRU00059"/>
    </source>
</evidence>
<dbReference type="PANTHER" id="PTHR24251">
    <property type="entry name" value="OVOCHYMASE-RELATED"/>
    <property type="match status" value="1"/>
</dbReference>
<evidence type="ECO:0000256" key="2">
    <source>
        <dbReference type="ARBA" id="ARBA00023157"/>
    </source>
</evidence>
<feature type="region of interest" description="Disordered" evidence="4">
    <location>
        <begin position="663"/>
        <end position="691"/>
    </location>
</feature>
<protein>
    <recommendedName>
        <fullName evidence="6">CUB domain-containing protein</fullName>
    </recommendedName>
</protein>
<dbReference type="EMBL" id="JACMRX010000003">
    <property type="protein sequence ID" value="KAF7993643.1"/>
    <property type="molecule type" value="Genomic_DNA"/>
</dbReference>
<evidence type="ECO:0000313" key="7">
    <source>
        <dbReference type="EMBL" id="KAF7993643.1"/>
    </source>
</evidence>
<dbReference type="AlphaFoldDB" id="A0A834XUC0"/>
<dbReference type="OrthoDB" id="6369184at2759"/>
<feature type="domain" description="CUB" evidence="6">
    <location>
        <begin position="819"/>
        <end position="931"/>
    </location>
</feature>
<feature type="chain" id="PRO_5032531828" description="CUB domain-containing protein" evidence="5">
    <location>
        <begin position="23"/>
        <end position="939"/>
    </location>
</feature>
<keyword evidence="1" id="KW-0677">Repeat</keyword>
<feature type="signal peptide" evidence="5">
    <location>
        <begin position="1"/>
        <end position="22"/>
    </location>
</feature>
<dbReference type="SMART" id="SM00042">
    <property type="entry name" value="CUB"/>
    <property type="match status" value="2"/>
</dbReference>
<dbReference type="Gene3D" id="2.60.120.290">
    <property type="entry name" value="Spermadhesin, CUB domain"/>
    <property type="match status" value="3"/>
</dbReference>
<proteinExistence type="predicted"/>